<feature type="domain" description="tRNA/rRNA methyltransferase SpoU type" evidence="6">
    <location>
        <begin position="10"/>
        <end position="158"/>
    </location>
</feature>
<keyword evidence="5" id="KW-0963">Cytoplasm</keyword>
<evidence type="ECO:0000256" key="2">
    <source>
        <dbReference type="ARBA" id="ARBA00022603"/>
    </source>
</evidence>
<dbReference type="PANTHER" id="PTHR42786">
    <property type="entry name" value="TRNA/RRNA METHYLTRANSFERASE"/>
    <property type="match status" value="1"/>
</dbReference>
<name>A0A2Z5UVZ1_9COXI</name>
<evidence type="ECO:0000256" key="1">
    <source>
        <dbReference type="ARBA" id="ARBA00007228"/>
    </source>
</evidence>
<keyword evidence="8" id="KW-1185">Reference proteome</keyword>
<keyword evidence="3 7" id="KW-0808">Transferase</keyword>
<dbReference type="KEGG" id="rvi:RVIR1_12750"/>
<dbReference type="Gene3D" id="1.10.8.590">
    <property type="match status" value="1"/>
</dbReference>
<gene>
    <name evidence="7" type="primary">yeeA</name>
    <name evidence="5" type="synonym">trmJ</name>
    <name evidence="7" type="ORF">RVIR1_12750</name>
</gene>
<evidence type="ECO:0000313" key="7">
    <source>
        <dbReference type="EMBL" id="BBB15729.1"/>
    </source>
</evidence>
<dbReference type="GO" id="GO:0106339">
    <property type="term" value="F:tRNA (cytidine(32)-2'-O)-methyltransferase activity"/>
    <property type="evidence" value="ECO:0007669"/>
    <property type="project" value="RHEA"/>
</dbReference>
<proteinExistence type="inferred from homology"/>
<dbReference type="GO" id="GO:0002128">
    <property type="term" value="P:tRNA nucleoside ribose methylation"/>
    <property type="evidence" value="ECO:0007669"/>
    <property type="project" value="TreeGrafter"/>
</dbReference>
<evidence type="ECO:0000256" key="5">
    <source>
        <dbReference type="RuleBase" id="RU362024"/>
    </source>
</evidence>
<evidence type="ECO:0000313" key="8">
    <source>
        <dbReference type="Proteomes" id="UP000282483"/>
    </source>
</evidence>
<dbReference type="GO" id="GO:0160206">
    <property type="term" value="F:tRNA (cytidine(32)/uridine(32)-2'-O)-methyltransferase activity"/>
    <property type="evidence" value="ECO:0007669"/>
    <property type="project" value="UniProtKB-EC"/>
</dbReference>
<dbReference type="InterPro" id="IPR029028">
    <property type="entry name" value="Alpha/beta_knot_MTases"/>
</dbReference>
<keyword evidence="2 5" id="KW-0489">Methyltransferase</keyword>
<dbReference type="RefSeq" id="WP_126323268.1">
    <property type="nucleotide sequence ID" value="NZ_AP018005.1"/>
</dbReference>
<comment type="function">
    <text evidence="5">Catalyzes the formation of 2'O-methylated cytidine (Cm32) or 2'O-methylated uridine (Um32) at position 32 in tRNA.</text>
</comment>
<dbReference type="GO" id="GO:0003723">
    <property type="term" value="F:RNA binding"/>
    <property type="evidence" value="ECO:0007669"/>
    <property type="project" value="InterPro"/>
</dbReference>
<dbReference type="Pfam" id="PF00588">
    <property type="entry name" value="SpoU_methylase"/>
    <property type="match status" value="1"/>
</dbReference>
<dbReference type="InterPro" id="IPR001537">
    <property type="entry name" value="SpoU_MeTrfase"/>
</dbReference>
<dbReference type="EMBL" id="AP018005">
    <property type="protein sequence ID" value="BBB15729.1"/>
    <property type="molecule type" value="Genomic_DNA"/>
</dbReference>
<evidence type="ECO:0000259" key="6">
    <source>
        <dbReference type="Pfam" id="PF00588"/>
    </source>
</evidence>
<dbReference type="OrthoDB" id="9806346at2"/>
<dbReference type="Proteomes" id="UP000282483">
    <property type="component" value="Chromosome"/>
</dbReference>
<dbReference type="AlphaFoldDB" id="A0A2Z5UVZ1"/>
<dbReference type="InterPro" id="IPR029026">
    <property type="entry name" value="tRNA_m1G_MTases_N"/>
</dbReference>
<comment type="similarity">
    <text evidence="1">Belongs to the class IV-like SAM-binding methyltransferase superfamily. RNA methyltransferase TrmH family.</text>
</comment>
<dbReference type="InterPro" id="IPR004384">
    <property type="entry name" value="RNA_MeTrfase_TrmJ/LasT"/>
</dbReference>
<dbReference type="NCBIfam" id="TIGR00050">
    <property type="entry name" value="rRNA_methyl_1"/>
    <property type="match status" value="1"/>
</dbReference>
<evidence type="ECO:0000256" key="3">
    <source>
        <dbReference type="ARBA" id="ARBA00022679"/>
    </source>
</evidence>
<protein>
    <recommendedName>
        <fullName evidence="5">tRNA (cytidine/uridine-2'-O-)-methyltransferase TrmJ</fullName>
        <ecNumber evidence="5">2.1.1.200</ecNumber>
    </recommendedName>
    <alternativeName>
        <fullName evidence="5">tRNA (cytidine(32)/uridine(32)-2'-O)-methyltransferase</fullName>
    </alternativeName>
    <alternativeName>
        <fullName evidence="5">tRNA Cm32/Um32 methyltransferase</fullName>
    </alternativeName>
</protein>
<comment type="catalytic activity">
    <reaction evidence="5">
        <text>uridine(32) in tRNA + S-adenosyl-L-methionine = 2'-O-methyluridine(32) in tRNA + S-adenosyl-L-homocysteine + H(+)</text>
        <dbReference type="Rhea" id="RHEA:42936"/>
        <dbReference type="Rhea" id="RHEA-COMP:10107"/>
        <dbReference type="Rhea" id="RHEA-COMP:10290"/>
        <dbReference type="ChEBI" id="CHEBI:15378"/>
        <dbReference type="ChEBI" id="CHEBI:57856"/>
        <dbReference type="ChEBI" id="CHEBI:59789"/>
        <dbReference type="ChEBI" id="CHEBI:65315"/>
        <dbReference type="ChEBI" id="CHEBI:74478"/>
        <dbReference type="EC" id="2.1.1.200"/>
    </reaction>
</comment>
<comment type="catalytic activity">
    <reaction evidence="5">
        <text>cytidine(32) in tRNA + S-adenosyl-L-methionine = 2'-O-methylcytidine(32) in tRNA + S-adenosyl-L-homocysteine + H(+)</text>
        <dbReference type="Rhea" id="RHEA:42932"/>
        <dbReference type="Rhea" id="RHEA-COMP:10288"/>
        <dbReference type="Rhea" id="RHEA-COMP:10289"/>
        <dbReference type="ChEBI" id="CHEBI:15378"/>
        <dbReference type="ChEBI" id="CHEBI:57856"/>
        <dbReference type="ChEBI" id="CHEBI:59789"/>
        <dbReference type="ChEBI" id="CHEBI:74495"/>
        <dbReference type="ChEBI" id="CHEBI:82748"/>
        <dbReference type="EC" id="2.1.1.200"/>
    </reaction>
</comment>
<dbReference type="SUPFAM" id="SSF75217">
    <property type="entry name" value="alpha/beta knot"/>
    <property type="match status" value="1"/>
</dbReference>
<organism evidence="7 8">
    <name type="scientific">Candidatus Rickettsiella viridis</name>
    <dbReference type="NCBI Taxonomy" id="676208"/>
    <lineage>
        <taxon>Bacteria</taxon>
        <taxon>Pseudomonadati</taxon>
        <taxon>Pseudomonadota</taxon>
        <taxon>Gammaproteobacteria</taxon>
        <taxon>Legionellales</taxon>
        <taxon>Coxiellaceae</taxon>
        <taxon>Rickettsiella</taxon>
    </lineage>
</organism>
<dbReference type="Gene3D" id="3.40.1280.10">
    <property type="match status" value="1"/>
</dbReference>
<comment type="subunit">
    <text evidence="5">Homodimer.</text>
</comment>
<dbReference type="EC" id="2.1.1.200" evidence="5"/>
<sequence>MTLPELLARIRIVLVNPSDPGNIGAAARAMKTMGLRHLYLVAPEAFPHRKASVRASNALDVLANTVVVDTLEEALKDCHLVFGTSTRVRELNWVSLAAREAAEKITEMPQQEIAILFGCERCGLSNQELQQCHFQITIPANTVYSSLNLASAVQIVCYELRVAFLNKKATVIKQRDLAKVEQLEYFYQHLESVLKSVNFLQPVRSQQIMDRLRRLFSRAELDVTEVKILRGVLSATQKKLLASSHKINDE</sequence>
<keyword evidence="4 5" id="KW-0949">S-adenosyl-L-methionine</keyword>
<dbReference type="GO" id="GO:0005829">
    <property type="term" value="C:cytosol"/>
    <property type="evidence" value="ECO:0007669"/>
    <property type="project" value="TreeGrafter"/>
</dbReference>
<dbReference type="CDD" id="cd18093">
    <property type="entry name" value="SpoU-like_TrmJ"/>
    <property type="match status" value="1"/>
</dbReference>
<reference evidence="7 8" key="1">
    <citation type="submission" date="2017-03" db="EMBL/GenBank/DDBJ databases">
        <title>The genome sequence of Candidatus Rickettsiella viridis.</title>
        <authorList>
            <person name="Nikoh N."/>
            <person name="Tsuchida T."/>
            <person name="Yamaguchi K."/>
            <person name="Maeda T."/>
            <person name="Shigenobu S."/>
            <person name="Fukatsu T."/>
        </authorList>
    </citation>
    <scope>NUCLEOTIDE SEQUENCE [LARGE SCALE GENOMIC DNA]</scope>
    <source>
        <strain evidence="7 8">Ap-RA04</strain>
    </source>
</reference>
<accession>A0A2Z5UVZ1</accession>
<dbReference type="FunFam" id="3.40.1280.10:FF:000006">
    <property type="entry name" value="Uncharacterized tRNA/rRNA methyltransferase HI_0380"/>
    <property type="match status" value="1"/>
</dbReference>
<dbReference type="PANTHER" id="PTHR42786:SF2">
    <property type="entry name" value="TRNA (CYTIDINE_URIDINE-2'-O-)-METHYLTRANSFERASE TRMJ"/>
    <property type="match status" value="1"/>
</dbReference>
<comment type="subcellular location">
    <subcellularLocation>
        <location evidence="5">Cytoplasm</location>
    </subcellularLocation>
</comment>
<keyword evidence="5" id="KW-0819">tRNA processing</keyword>
<evidence type="ECO:0000256" key="4">
    <source>
        <dbReference type="ARBA" id="ARBA00022691"/>
    </source>
</evidence>
<dbReference type="PIRSF" id="PIRSF004808">
    <property type="entry name" value="LasT"/>
    <property type="match status" value="1"/>
</dbReference>